<dbReference type="EMBL" id="NGFN01000106">
    <property type="protein sequence ID" value="OUD01762.1"/>
    <property type="molecule type" value="Genomic_DNA"/>
</dbReference>
<evidence type="ECO:0008006" key="4">
    <source>
        <dbReference type="Google" id="ProtNLM"/>
    </source>
</evidence>
<dbReference type="Pfam" id="PF19776">
    <property type="entry name" value="DUF6262"/>
    <property type="match status" value="1"/>
</dbReference>
<keyword evidence="1" id="KW-0175">Coiled coil</keyword>
<dbReference type="AlphaFoldDB" id="A0A243S2G9"/>
<evidence type="ECO:0000313" key="3">
    <source>
        <dbReference type="Proteomes" id="UP000195105"/>
    </source>
</evidence>
<dbReference type="InterPro" id="IPR009057">
    <property type="entry name" value="Homeodomain-like_sf"/>
</dbReference>
<evidence type="ECO:0000313" key="2">
    <source>
        <dbReference type="EMBL" id="OUD01762.1"/>
    </source>
</evidence>
<dbReference type="SUPFAM" id="SSF46689">
    <property type="entry name" value="Homeodomain-like"/>
    <property type="match status" value="1"/>
</dbReference>
<evidence type="ECO:0000256" key="1">
    <source>
        <dbReference type="SAM" id="Coils"/>
    </source>
</evidence>
<reference evidence="2 3" key="1">
    <citation type="submission" date="2017-05" db="EMBL/GenBank/DDBJ databases">
        <title>Biotechnological potential of actinobacteria isolated from South African environments.</title>
        <authorList>
            <person name="Le Roes-Hill M."/>
            <person name="Prins A."/>
            <person name="Durrell K.A."/>
        </authorList>
    </citation>
    <scope>NUCLEOTIDE SEQUENCE [LARGE SCALE GENOMIC DNA]</scope>
    <source>
        <strain evidence="2 3">HMC13</strain>
    </source>
</reference>
<organism evidence="2 3">
    <name type="scientific">Streptomyces swartbergensis</name>
    <dbReference type="NCBI Taxonomy" id="487165"/>
    <lineage>
        <taxon>Bacteria</taxon>
        <taxon>Bacillati</taxon>
        <taxon>Actinomycetota</taxon>
        <taxon>Actinomycetes</taxon>
        <taxon>Kitasatosporales</taxon>
        <taxon>Streptomycetaceae</taxon>
        <taxon>Streptomyces</taxon>
    </lineage>
</organism>
<name>A0A243S2G9_9ACTN</name>
<dbReference type="Gene3D" id="1.10.287.1490">
    <property type="match status" value="1"/>
</dbReference>
<proteinExistence type="predicted"/>
<comment type="caution">
    <text evidence="2">The sequence shown here is derived from an EMBL/GenBank/DDBJ whole genome shotgun (WGS) entry which is preliminary data.</text>
</comment>
<protein>
    <recommendedName>
        <fullName evidence="4">TetR family transcriptional regulator</fullName>
    </recommendedName>
</protein>
<keyword evidence="3" id="KW-1185">Reference proteome</keyword>
<accession>A0A243S2G9</accession>
<feature type="coiled-coil region" evidence="1">
    <location>
        <begin position="75"/>
        <end position="164"/>
    </location>
</feature>
<dbReference type="InterPro" id="IPR046229">
    <property type="entry name" value="TnpC-like"/>
</dbReference>
<dbReference type="Gene3D" id="1.10.10.60">
    <property type="entry name" value="Homeodomain-like"/>
    <property type="match status" value="1"/>
</dbReference>
<gene>
    <name evidence="2" type="ORF">CA983_18595</name>
</gene>
<dbReference type="Proteomes" id="UP000195105">
    <property type="component" value="Unassembled WGS sequence"/>
</dbReference>
<sequence>MIEGRRADSARRRERVLKALNEAIKQGDSLSVSAIARRAGVDRTFFYRHRDLLAQIHAAEAAPAVGLESGTQVTRASLQADLANAQDRNVRLTARVRQLEDRLSELLGDQAWKESGLGATADIEELQRQIVQLEQMNVELTGQLEERQAELDAARGANRELTRALNQARA</sequence>